<accession>A0A9W8QKK2</accession>
<dbReference type="KEGG" id="amus:LMH87_009116"/>
<reference evidence="1" key="1">
    <citation type="journal article" date="2023" name="Access Microbiol">
        <title>De-novo genome assembly for Akanthomyces muscarius, a biocontrol agent of insect agricultural pests.</title>
        <authorList>
            <person name="Erdos Z."/>
            <person name="Studholme D.J."/>
            <person name="Raymond B."/>
            <person name="Sharma M."/>
        </authorList>
    </citation>
    <scope>NUCLEOTIDE SEQUENCE</scope>
    <source>
        <strain evidence="1">Ve6</strain>
    </source>
</reference>
<sequence>MLEPSTQRTWFSHQMVDLEASLPATYQQPRTPAAYHRQQTHALLLAASSASLSSATSDQDDKSADYTIRDYCSAGAKILIAAGVVVSIGFNICLSTNNSGCNPSTPGSNTHNFET</sequence>
<dbReference type="Proteomes" id="UP001144673">
    <property type="component" value="Unassembled WGS sequence"/>
</dbReference>
<name>A0A9W8QKK2_AKAMU</name>
<dbReference type="AlphaFoldDB" id="A0A9W8QKK2"/>
<dbReference type="EMBL" id="JAJHUN010000006">
    <property type="protein sequence ID" value="KAJ4158597.1"/>
    <property type="molecule type" value="Genomic_DNA"/>
</dbReference>
<dbReference type="GeneID" id="80896275"/>
<protein>
    <submittedName>
        <fullName evidence="1">Uncharacterized protein</fullName>
    </submittedName>
</protein>
<organism evidence="1 2">
    <name type="scientific">Akanthomyces muscarius</name>
    <name type="common">Entomopathogenic fungus</name>
    <name type="synonym">Lecanicillium muscarium</name>
    <dbReference type="NCBI Taxonomy" id="2231603"/>
    <lineage>
        <taxon>Eukaryota</taxon>
        <taxon>Fungi</taxon>
        <taxon>Dikarya</taxon>
        <taxon>Ascomycota</taxon>
        <taxon>Pezizomycotina</taxon>
        <taxon>Sordariomycetes</taxon>
        <taxon>Hypocreomycetidae</taxon>
        <taxon>Hypocreales</taxon>
        <taxon>Cordycipitaceae</taxon>
        <taxon>Akanthomyces</taxon>
    </lineage>
</organism>
<keyword evidence="2" id="KW-1185">Reference proteome</keyword>
<evidence type="ECO:0000313" key="1">
    <source>
        <dbReference type="EMBL" id="KAJ4158597.1"/>
    </source>
</evidence>
<comment type="caution">
    <text evidence="1">The sequence shown here is derived from an EMBL/GenBank/DDBJ whole genome shotgun (WGS) entry which is preliminary data.</text>
</comment>
<dbReference type="RefSeq" id="XP_056056964.1">
    <property type="nucleotide sequence ID" value="XM_056202396.1"/>
</dbReference>
<evidence type="ECO:0000313" key="2">
    <source>
        <dbReference type="Proteomes" id="UP001144673"/>
    </source>
</evidence>
<gene>
    <name evidence="1" type="ORF">LMH87_009116</name>
</gene>
<proteinExistence type="predicted"/>